<evidence type="ECO:0000256" key="1">
    <source>
        <dbReference type="SAM" id="MobiDB-lite"/>
    </source>
</evidence>
<evidence type="ECO:0000313" key="4">
    <source>
        <dbReference type="Proteomes" id="UP001362999"/>
    </source>
</evidence>
<comment type="caution">
    <text evidence="3">The sequence shown here is derived from an EMBL/GenBank/DDBJ whole genome shotgun (WGS) entry which is preliminary data.</text>
</comment>
<evidence type="ECO:0000313" key="3">
    <source>
        <dbReference type="EMBL" id="KAK6971737.1"/>
    </source>
</evidence>
<dbReference type="Pfam" id="PF18758">
    <property type="entry name" value="KDZ"/>
    <property type="match status" value="1"/>
</dbReference>
<accession>A0AAV9Z5Q8</accession>
<feature type="domain" description="CxC2-like cysteine cluster KDZ transposase-associated" evidence="2">
    <location>
        <begin position="195"/>
        <end position="295"/>
    </location>
</feature>
<feature type="compositionally biased region" description="Polar residues" evidence="1">
    <location>
        <begin position="30"/>
        <end position="44"/>
    </location>
</feature>
<dbReference type="InterPro" id="IPR040521">
    <property type="entry name" value="KDZ"/>
</dbReference>
<evidence type="ECO:0000259" key="2">
    <source>
        <dbReference type="Pfam" id="PF18803"/>
    </source>
</evidence>
<dbReference type="EMBL" id="JAWWNJ010000205">
    <property type="protein sequence ID" value="KAK6971737.1"/>
    <property type="molecule type" value="Genomic_DNA"/>
</dbReference>
<dbReference type="Pfam" id="PF18803">
    <property type="entry name" value="CxC2"/>
    <property type="match status" value="1"/>
</dbReference>
<feature type="region of interest" description="Disordered" evidence="1">
    <location>
        <begin position="30"/>
        <end position="74"/>
    </location>
</feature>
<feature type="region of interest" description="Disordered" evidence="1">
    <location>
        <begin position="957"/>
        <end position="980"/>
    </location>
</feature>
<feature type="compositionally biased region" description="Pro residues" evidence="1">
    <location>
        <begin position="50"/>
        <end position="63"/>
    </location>
</feature>
<reference evidence="3 4" key="1">
    <citation type="journal article" date="2024" name="J Genomics">
        <title>Draft genome sequencing and assembly of Favolaschia claudopus CIRM-BRFM 2984 isolated from oak limbs.</title>
        <authorList>
            <person name="Navarro D."/>
            <person name="Drula E."/>
            <person name="Chaduli D."/>
            <person name="Cazenave R."/>
            <person name="Ahrendt S."/>
            <person name="Wang J."/>
            <person name="Lipzen A."/>
            <person name="Daum C."/>
            <person name="Barry K."/>
            <person name="Grigoriev I.V."/>
            <person name="Favel A."/>
            <person name="Rosso M.N."/>
            <person name="Martin F."/>
        </authorList>
    </citation>
    <scope>NUCLEOTIDE SEQUENCE [LARGE SCALE GENOMIC DNA]</scope>
    <source>
        <strain evidence="3 4">CIRM-BRFM 2984</strain>
    </source>
</reference>
<organism evidence="3 4">
    <name type="scientific">Favolaschia claudopus</name>
    <dbReference type="NCBI Taxonomy" id="2862362"/>
    <lineage>
        <taxon>Eukaryota</taxon>
        <taxon>Fungi</taxon>
        <taxon>Dikarya</taxon>
        <taxon>Basidiomycota</taxon>
        <taxon>Agaricomycotina</taxon>
        <taxon>Agaricomycetes</taxon>
        <taxon>Agaricomycetidae</taxon>
        <taxon>Agaricales</taxon>
        <taxon>Marasmiineae</taxon>
        <taxon>Mycenaceae</taxon>
        <taxon>Favolaschia</taxon>
    </lineage>
</organism>
<dbReference type="Proteomes" id="UP001362999">
    <property type="component" value="Unassembled WGS sequence"/>
</dbReference>
<protein>
    <submittedName>
        <fullName evidence="3">CxC2 domain-containing protein</fullName>
    </submittedName>
</protein>
<gene>
    <name evidence="3" type="ORF">R3P38DRAFT_3336633</name>
</gene>
<keyword evidence="4" id="KW-1185">Reference proteome</keyword>
<dbReference type="AlphaFoldDB" id="A0AAV9Z5Q8"/>
<proteinExistence type="predicted"/>
<dbReference type="InterPro" id="IPR041457">
    <property type="entry name" value="CxC2_KDZ-assoc"/>
</dbReference>
<name>A0AAV9Z5Q8_9AGAR</name>
<sequence length="1138" mass="128784">MKAVKSNKKPKGYSGAVNATHLPTISVTYQLPNTAPSTQQQLHNYSKVEMPPPPEEPEPPPSIGLPTTHLPSDVEIGLDDNAPAYSSTLPCDEKGAKQIRQSVAHMEELKSQEAVFLQILLSLHHDSRVLTPCSCGIGQRLRTVGCADCLQAELLCPQCWLDKHRTMPTHWALVWNAQDQFFEKKDFCLVMKNAAVSLGHSGKRCPNAHTAKLFRLVDTNGIHATSLAFCGCRTPHGEAGEPEFQQLLRAGIFPGSVKSPQTGYTLPLLEYYRQLRNQGKGSAYNFVLVLQRLSDPFFADGVPDIYTNFLAITRFHQDLDITMRRGYAHGIDQALPGETHRAYPNRPVGFLGLQCAACPERGVNMPLVVHIPRYLRHLVSLYLTLDGNFKANLFFKRDNGSDVALTDGKMYFPVDSEFKRIADEYLSKEEDKQAMCNTHIGSIRHQGKMKYGNTAISGVVASACDHAVVGSLVDMPVGESSSPWALSYDSWCSWKVHALERAKELFPDETWLHEWLENIEGQIPADHINGHGVDCQTLWQAVYFACRAHFHGETAEVVWAFLNPLGSSTRQSTSAARHDIMNFVIDAWNALKYMRHAELLANERVDALRLFELHMAVLENLSRQHATEVPACKTHSIILAVLTIENTLASMIATERERLRGIDHNVEGQTSIAEWLYDGMKIQREEVFLIALLKHHHSHPLKDTWEAIDNKRKTLNIDLKSFRERQRTIYPHLKLSALDVEEPELTAIQLPSYRMKHGQRPASSVDVSEIDRELRDTEIELRCAEAESGILAVQAASMGLSAVKRMRDDDYRGQMGKTRSKRNVEKAELVKTFEIEMYNKARQALIYLGYMEEDADSPYRAMTGADTWRKETHLHRATGDSRLFDGTAWYLQSGTTISGAELTSAVPLDPASADDEEQDTARLKLVVSSAAPAHSPRKTKRLKDIAPENVQVDGLASEAEGSDEVLPSANGKAPQNRKKKKKKQDGWIWLEYATRGQKLGDEGKLADYKKESDRVQWFRAEAEMFRWLEQYERKHAEFMRIMQRYRRDGEVWQKLAERAEFENGGPDGSATFARMQAAMHKRLEHNATEIFRSAELGAHQDWVKAVSFEELVQKIDSWRDRVFKWMDDMDIHRAYKDF</sequence>